<keyword evidence="3" id="KW-1185">Reference proteome</keyword>
<organism evidence="2 3">
    <name type="scientific">Sclerotinia sclerotiorum (strain ATCC 18683 / 1980 / Ss-1)</name>
    <name type="common">White mold</name>
    <name type="synonym">Whetzelinia sclerotiorum</name>
    <dbReference type="NCBI Taxonomy" id="665079"/>
    <lineage>
        <taxon>Eukaryota</taxon>
        <taxon>Fungi</taxon>
        <taxon>Dikarya</taxon>
        <taxon>Ascomycota</taxon>
        <taxon>Pezizomycotina</taxon>
        <taxon>Leotiomycetes</taxon>
        <taxon>Helotiales</taxon>
        <taxon>Sclerotiniaceae</taxon>
        <taxon>Sclerotinia</taxon>
    </lineage>
</organism>
<protein>
    <submittedName>
        <fullName evidence="2">Uncharacterized protein</fullName>
    </submittedName>
</protein>
<evidence type="ECO:0000313" key="3">
    <source>
        <dbReference type="Proteomes" id="UP000001312"/>
    </source>
</evidence>
<evidence type="ECO:0000313" key="2">
    <source>
        <dbReference type="EMBL" id="EDO04116.1"/>
    </source>
</evidence>
<dbReference type="InParanoid" id="A7EMQ0"/>
<sequence>MSLPTLELDLYGRFRDLHQYKQTQISNLMNALLIGSVTGIGTGLYYTSDKFSRK</sequence>
<evidence type="ECO:0000256" key="1">
    <source>
        <dbReference type="SAM" id="Phobius"/>
    </source>
</evidence>
<keyword evidence="1" id="KW-0472">Membrane</keyword>
<keyword evidence="1" id="KW-0812">Transmembrane</keyword>
<dbReference type="GeneID" id="5488319"/>
<keyword evidence="1" id="KW-1133">Transmembrane helix</keyword>
<accession>A7EMQ0</accession>
<proteinExistence type="predicted"/>
<gene>
    <name evidence="2" type="ORF">SS1G_06599</name>
</gene>
<reference evidence="3" key="1">
    <citation type="journal article" date="2011" name="PLoS Genet.">
        <title>Genomic analysis of the necrotrophic fungal pathogens Sclerotinia sclerotiorum and Botrytis cinerea.</title>
        <authorList>
            <person name="Amselem J."/>
            <person name="Cuomo C.A."/>
            <person name="van Kan J.A."/>
            <person name="Viaud M."/>
            <person name="Benito E.P."/>
            <person name="Couloux A."/>
            <person name="Coutinho P.M."/>
            <person name="de Vries R.P."/>
            <person name="Dyer P.S."/>
            <person name="Fillinger S."/>
            <person name="Fournier E."/>
            <person name="Gout L."/>
            <person name="Hahn M."/>
            <person name="Kohn L."/>
            <person name="Lapalu N."/>
            <person name="Plummer K.M."/>
            <person name="Pradier J.M."/>
            <person name="Quevillon E."/>
            <person name="Sharon A."/>
            <person name="Simon A."/>
            <person name="ten Have A."/>
            <person name="Tudzynski B."/>
            <person name="Tudzynski P."/>
            <person name="Wincker P."/>
            <person name="Andrew M."/>
            <person name="Anthouard V."/>
            <person name="Beever R.E."/>
            <person name="Beffa R."/>
            <person name="Benoit I."/>
            <person name="Bouzid O."/>
            <person name="Brault B."/>
            <person name="Chen Z."/>
            <person name="Choquer M."/>
            <person name="Collemare J."/>
            <person name="Cotton P."/>
            <person name="Danchin E.G."/>
            <person name="Da Silva C."/>
            <person name="Gautier A."/>
            <person name="Giraud C."/>
            <person name="Giraud T."/>
            <person name="Gonzalez C."/>
            <person name="Grossetete S."/>
            <person name="Guldener U."/>
            <person name="Henrissat B."/>
            <person name="Howlett B.J."/>
            <person name="Kodira C."/>
            <person name="Kretschmer M."/>
            <person name="Lappartient A."/>
            <person name="Leroch M."/>
            <person name="Levis C."/>
            <person name="Mauceli E."/>
            <person name="Neuveglise C."/>
            <person name="Oeser B."/>
            <person name="Pearson M."/>
            <person name="Poulain J."/>
            <person name="Poussereau N."/>
            <person name="Quesneville H."/>
            <person name="Rascle C."/>
            <person name="Schumacher J."/>
            <person name="Segurens B."/>
            <person name="Sexton A."/>
            <person name="Silva E."/>
            <person name="Sirven C."/>
            <person name="Soanes D.M."/>
            <person name="Talbot N.J."/>
            <person name="Templeton M."/>
            <person name="Yandava C."/>
            <person name="Yarden O."/>
            <person name="Zeng Q."/>
            <person name="Rollins J.A."/>
            <person name="Lebrun M.H."/>
            <person name="Dickman M."/>
        </authorList>
    </citation>
    <scope>NUCLEOTIDE SEQUENCE [LARGE SCALE GENOMIC DNA]</scope>
    <source>
        <strain evidence="3">ATCC 18683 / 1980 / Ss-1</strain>
    </source>
</reference>
<name>A7EMQ0_SCLS1</name>
<dbReference type="Proteomes" id="UP000001312">
    <property type="component" value="Unassembled WGS sequence"/>
</dbReference>
<dbReference type="AlphaFoldDB" id="A7EMQ0"/>
<feature type="transmembrane region" description="Helical" evidence="1">
    <location>
        <begin position="28"/>
        <end position="47"/>
    </location>
</feature>
<dbReference type="KEGG" id="ssl:SS1G_06599"/>
<dbReference type="EMBL" id="CH476628">
    <property type="protein sequence ID" value="EDO04116.1"/>
    <property type="molecule type" value="Genomic_DNA"/>
</dbReference>
<dbReference type="RefSeq" id="XP_001592358.1">
    <property type="nucleotide sequence ID" value="XM_001592308.1"/>
</dbReference>